<reference evidence="3" key="1">
    <citation type="submission" date="2018-12" db="EMBL/GenBank/DDBJ databases">
        <title>A new species of lactobacillus.</title>
        <authorList>
            <person name="Jian Y."/>
            <person name="Xin L."/>
            <person name="Hong Z.J."/>
            <person name="Ming L.Z."/>
            <person name="Hong X.Z."/>
        </authorList>
    </citation>
    <scope>NUCLEOTIDE SEQUENCE [LARGE SCALE GENOMIC DNA]</scope>
    <source>
        <strain evidence="3">HSLZ-75</strain>
    </source>
</reference>
<accession>A0A4P6ZNB6</accession>
<feature type="region of interest" description="Disordered" evidence="1">
    <location>
        <begin position="1"/>
        <end position="20"/>
    </location>
</feature>
<evidence type="ECO:0000313" key="3">
    <source>
        <dbReference type="Proteomes" id="UP000294321"/>
    </source>
</evidence>
<proteinExistence type="predicted"/>
<dbReference type="AlphaFoldDB" id="A0A4P6ZNB6"/>
<gene>
    <name evidence="2" type="ORF">ELX58_06070</name>
</gene>
<dbReference type="Proteomes" id="UP000294321">
    <property type="component" value="Chromosome"/>
</dbReference>
<protein>
    <submittedName>
        <fullName evidence="2">Uncharacterized protein</fullName>
    </submittedName>
</protein>
<dbReference type="EMBL" id="CP034726">
    <property type="protein sequence ID" value="QBP18700.1"/>
    <property type="molecule type" value="Genomic_DNA"/>
</dbReference>
<dbReference type="KEGG" id="lji:ELX58_06070"/>
<evidence type="ECO:0000256" key="1">
    <source>
        <dbReference type="SAM" id="MobiDB-lite"/>
    </source>
</evidence>
<evidence type="ECO:0000313" key="2">
    <source>
        <dbReference type="EMBL" id="QBP18700.1"/>
    </source>
</evidence>
<organism evidence="2 3">
    <name type="scientific">Acetilactobacillus jinshanensis</name>
    <dbReference type="NCBI Taxonomy" id="1720083"/>
    <lineage>
        <taxon>Bacteria</taxon>
        <taxon>Bacillati</taxon>
        <taxon>Bacillota</taxon>
        <taxon>Bacilli</taxon>
        <taxon>Lactobacillales</taxon>
        <taxon>Lactobacillaceae</taxon>
        <taxon>Acetilactobacillus</taxon>
    </lineage>
</organism>
<name>A0A4P6ZNB6_9LACO</name>
<dbReference type="RefSeq" id="WP_133442258.1">
    <property type="nucleotide sequence ID" value="NZ_CP034726.1"/>
</dbReference>
<sequence length="244" mass="28838">MDKNKDIAKKLTKKDKERKYNIKQNREKRLQVVKDLKSVISDIHEILKIYSKLNDDSGNLSHHAKKQLRKQAHEELTITEKGFADAERDTDDVLIRKRISNLEYNILQYKPNEVFEILDGLISDAQSEAESNLFIQTQFNPTEEAYNKDNLLIFVDTKWTHQKPEHFYNDDGVSYYAYYKKDKNHYIIKYATAREIISDKNFLFSEREKEMIDSRLQLNGSTLNTPSISLEEAQARFNEKVNFY</sequence>
<keyword evidence="3" id="KW-1185">Reference proteome</keyword>